<protein>
    <submittedName>
        <fullName evidence="4">Amino acid ABC transporter substrate-binding protein</fullName>
    </submittedName>
</protein>
<dbReference type="InterPro" id="IPR001638">
    <property type="entry name" value="Solute-binding_3/MltF_N"/>
</dbReference>
<dbReference type="SUPFAM" id="SSF53850">
    <property type="entry name" value="Periplasmic binding protein-like II"/>
    <property type="match status" value="1"/>
</dbReference>
<evidence type="ECO:0000256" key="1">
    <source>
        <dbReference type="ARBA" id="ARBA00022729"/>
    </source>
</evidence>
<gene>
    <name evidence="4" type="ORF">EA457_08450</name>
</gene>
<dbReference type="PANTHER" id="PTHR35936">
    <property type="entry name" value="MEMBRANE-BOUND LYTIC MUREIN TRANSGLYCOSYLASE F"/>
    <property type="match status" value="1"/>
</dbReference>
<feature type="signal peptide" evidence="2">
    <location>
        <begin position="1"/>
        <end position="29"/>
    </location>
</feature>
<evidence type="ECO:0000259" key="3">
    <source>
        <dbReference type="SMART" id="SM00062"/>
    </source>
</evidence>
<keyword evidence="1 2" id="KW-0732">Signal</keyword>
<name>A0A9X7RZQ5_STRDY</name>
<accession>A0A9X7RZQ5</accession>
<dbReference type="AlphaFoldDB" id="A0A9X7RZQ5"/>
<feature type="chain" id="PRO_5040956326" evidence="2">
    <location>
        <begin position="30"/>
        <end position="277"/>
    </location>
</feature>
<dbReference type="Proteomes" id="UP000347383">
    <property type="component" value="Chromosome"/>
</dbReference>
<dbReference type="EMBL" id="CP033165">
    <property type="protein sequence ID" value="QGH02562.1"/>
    <property type="molecule type" value="Genomic_DNA"/>
</dbReference>
<proteinExistence type="predicted"/>
<dbReference type="SMART" id="SM00062">
    <property type="entry name" value="PBPb"/>
    <property type="match status" value="1"/>
</dbReference>
<evidence type="ECO:0000313" key="5">
    <source>
        <dbReference type="Proteomes" id="UP000347383"/>
    </source>
</evidence>
<dbReference type="PANTHER" id="PTHR35936:SF19">
    <property type="entry name" value="AMINO-ACID-BINDING PROTEIN YXEM-RELATED"/>
    <property type="match status" value="1"/>
</dbReference>
<reference evidence="4 5" key="1">
    <citation type="submission" date="2018-10" db="EMBL/GenBank/DDBJ databases">
        <title>Comparative Genomics Analysis of the Streptococcus dysgalactiae subspecies dysgalactiae.</title>
        <authorList>
            <person name="Koh T.H."/>
            <person name="Abdul Rahman N."/>
            <person name="Sessions O.M."/>
        </authorList>
    </citation>
    <scope>NUCLEOTIDE SEQUENCE [LARGE SCALE GENOMIC DNA]</scope>
    <source>
        <strain evidence="4 5">DB60705-15</strain>
    </source>
</reference>
<sequence>MNRYINKVTRIVLIGLGLIQLATISQVSASQKEEVIVATDAATKPFTYKEGDRHTGYDIEVLKQIFKGSKTYRLTIKTVSFPSILSGIDSGRYHIGANDFGYSKERAAKYLFSKPISQSHYAIVSKPSRAYRRFEDLSGEKTQGMAGTNYMQVLERWNQTHPNQKPIKLGYASGEVPLTQRLQQVEQGQLDFLFYDAISLKTAIKEQGFSLKVNHLTEKVVSHQDGLEYYVFAKDKKGKELQRVVNKGLTKLQKSGQLKTYSQNFFGGDFVSEFPRK</sequence>
<evidence type="ECO:0000256" key="2">
    <source>
        <dbReference type="SAM" id="SignalP"/>
    </source>
</evidence>
<evidence type="ECO:0000313" key="4">
    <source>
        <dbReference type="EMBL" id="QGH02562.1"/>
    </source>
</evidence>
<dbReference type="Pfam" id="PF00497">
    <property type="entry name" value="SBP_bac_3"/>
    <property type="match status" value="1"/>
</dbReference>
<organism evidence="4 5">
    <name type="scientific">Streptococcus dysgalactiae subsp. dysgalactiae</name>
    <dbReference type="NCBI Taxonomy" id="99822"/>
    <lineage>
        <taxon>Bacteria</taxon>
        <taxon>Bacillati</taxon>
        <taxon>Bacillota</taxon>
        <taxon>Bacilli</taxon>
        <taxon>Lactobacillales</taxon>
        <taxon>Streptococcaceae</taxon>
        <taxon>Streptococcus</taxon>
    </lineage>
</organism>
<feature type="domain" description="Solute-binding protein family 3/N-terminal" evidence="3">
    <location>
        <begin position="34"/>
        <end position="269"/>
    </location>
</feature>
<dbReference type="RefSeq" id="WP_154412141.1">
    <property type="nucleotide sequence ID" value="NZ_CP033165.1"/>
</dbReference>
<dbReference type="Gene3D" id="3.40.190.10">
    <property type="entry name" value="Periplasmic binding protein-like II"/>
    <property type="match status" value="2"/>
</dbReference>